<evidence type="ECO:0000256" key="6">
    <source>
        <dbReference type="SAM" id="MobiDB-lite"/>
    </source>
</evidence>
<keyword evidence="4" id="KW-0539">Nucleus</keyword>
<dbReference type="InterPro" id="IPR013929">
    <property type="entry name" value="RPAP1_C"/>
</dbReference>
<dbReference type="InterPro" id="IPR039913">
    <property type="entry name" value="RPAP1/Rba50"/>
</dbReference>
<dbReference type="VEuPathDB" id="FungiDB:BCV72DRAFT_75241"/>
<keyword evidence="3" id="KW-0804">Transcription</keyword>
<evidence type="ECO:0000313" key="8">
    <source>
        <dbReference type="EMBL" id="ORE21357.1"/>
    </source>
</evidence>
<dbReference type="InterPro" id="IPR011993">
    <property type="entry name" value="PH-like_dom_sf"/>
</dbReference>
<dbReference type="SUPFAM" id="SSF48065">
    <property type="entry name" value="DBL homology domain (DH-domain)"/>
    <property type="match status" value="1"/>
</dbReference>
<feature type="domain" description="DH" evidence="7">
    <location>
        <begin position="149"/>
        <end position="332"/>
    </location>
</feature>
<evidence type="ECO:0000259" key="7">
    <source>
        <dbReference type="PROSITE" id="PS50010"/>
    </source>
</evidence>
<dbReference type="Pfam" id="PF08621">
    <property type="entry name" value="RPAP1_N"/>
    <property type="match status" value="1"/>
</dbReference>
<reference evidence="8 9" key="1">
    <citation type="journal article" date="2016" name="Proc. Natl. Acad. Sci. U.S.A.">
        <title>Lipid metabolic changes in an early divergent fungus govern the establishment of a mutualistic symbiosis with endobacteria.</title>
        <authorList>
            <person name="Lastovetsky O.A."/>
            <person name="Gaspar M.L."/>
            <person name="Mondo S.J."/>
            <person name="LaButti K.M."/>
            <person name="Sandor L."/>
            <person name="Grigoriev I.V."/>
            <person name="Henry S.A."/>
            <person name="Pawlowska T.E."/>
        </authorList>
    </citation>
    <scope>NUCLEOTIDE SEQUENCE [LARGE SCALE GENOMIC DNA]</scope>
    <source>
        <strain evidence="8 9">ATCC 11559</strain>
    </source>
</reference>
<evidence type="ECO:0000313" key="9">
    <source>
        <dbReference type="Proteomes" id="UP000242381"/>
    </source>
</evidence>
<keyword evidence="5" id="KW-0175">Coiled coil</keyword>
<dbReference type="EMBL" id="KV921280">
    <property type="protein sequence ID" value="ORE21357.1"/>
    <property type="molecule type" value="Genomic_DNA"/>
</dbReference>
<gene>
    <name evidence="8" type="ORF">BCV71DRAFT_253647</name>
</gene>
<dbReference type="InterPro" id="IPR013930">
    <property type="entry name" value="RPAP1_N"/>
</dbReference>
<comment type="similarity">
    <text evidence="2">Belongs to the RPAP1 family.</text>
</comment>
<dbReference type="Pfam" id="PF25766">
    <property type="entry name" value="TPR_RPAP1"/>
    <property type="match status" value="1"/>
</dbReference>
<dbReference type="InterPro" id="IPR035899">
    <property type="entry name" value="DBL_dom_sf"/>
</dbReference>
<protein>
    <recommendedName>
        <fullName evidence="7">DH domain-containing protein</fullName>
    </recommendedName>
</protein>
<feature type="compositionally biased region" description="Basic and acidic residues" evidence="6">
    <location>
        <begin position="799"/>
        <end position="821"/>
    </location>
</feature>
<dbReference type="GO" id="GO:0005085">
    <property type="term" value="F:guanyl-nucleotide exchange factor activity"/>
    <property type="evidence" value="ECO:0007669"/>
    <property type="project" value="InterPro"/>
</dbReference>
<dbReference type="PROSITE" id="PS50010">
    <property type="entry name" value="DH_2"/>
    <property type="match status" value="1"/>
</dbReference>
<feature type="region of interest" description="Disordered" evidence="6">
    <location>
        <begin position="777"/>
        <end position="846"/>
    </location>
</feature>
<dbReference type="GO" id="GO:0006366">
    <property type="term" value="P:transcription by RNA polymerase II"/>
    <property type="evidence" value="ECO:0007669"/>
    <property type="project" value="InterPro"/>
</dbReference>
<dbReference type="CDD" id="cd00160">
    <property type="entry name" value="RhoGEF"/>
    <property type="match status" value="1"/>
</dbReference>
<comment type="subcellular location">
    <subcellularLocation>
        <location evidence="1">Nucleus</location>
    </subcellularLocation>
</comment>
<dbReference type="Proteomes" id="UP000242381">
    <property type="component" value="Unassembled WGS sequence"/>
</dbReference>
<dbReference type="OMA" id="KERIAMK"/>
<organism evidence="8 9">
    <name type="scientific">Rhizopus microsporus</name>
    <dbReference type="NCBI Taxonomy" id="58291"/>
    <lineage>
        <taxon>Eukaryota</taxon>
        <taxon>Fungi</taxon>
        <taxon>Fungi incertae sedis</taxon>
        <taxon>Mucoromycota</taxon>
        <taxon>Mucoromycotina</taxon>
        <taxon>Mucoromycetes</taxon>
        <taxon>Mucorales</taxon>
        <taxon>Mucorineae</taxon>
        <taxon>Rhizopodaceae</taxon>
        <taxon>Rhizopus</taxon>
    </lineage>
</organism>
<name>A0A1X0SAP9_RHIZD</name>
<evidence type="ECO:0000256" key="2">
    <source>
        <dbReference type="ARBA" id="ARBA00009953"/>
    </source>
</evidence>
<feature type="coiled-coil region" evidence="5">
    <location>
        <begin position="315"/>
        <end position="346"/>
    </location>
</feature>
<dbReference type="InterPro" id="IPR057989">
    <property type="entry name" value="TPR_RPAP1/MINIYO-like"/>
</dbReference>
<dbReference type="Gene3D" id="1.20.900.10">
    <property type="entry name" value="Dbl homology (DH) domain"/>
    <property type="match status" value="1"/>
</dbReference>
<feature type="compositionally biased region" description="Basic and acidic residues" evidence="6">
    <location>
        <begin position="722"/>
        <end position="731"/>
    </location>
</feature>
<evidence type="ECO:0000256" key="1">
    <source>
        <dbReference type="ARBA" id="ARBA00004123"/>
    </source>
</evidence>
<sequence>MGNKTVVNDIVSLRFSKPHHADGVRKKVHNAKPSRVGKKTREAIKKNFAFIANVSSISTLLKSNSAHSLHYIKSGSIKSFPSEEEEQATHSKLTAFLGTGLGMNAYPDCMCQESNAAPMLNIDHQPKTWRDGLSDQPTDALCFTAKQARYQELVYEIITTEQVYVDDLILIHEIFIKDALEWGGLLFPVERLFKSIKSITELHWKLHMELRVRQKSVYPAINGIADIFISYLPKLELYFSYFRDFERANALIQESIRCQDEFGSFIQRRSAWSECKSLPMSAYLLKPIQRIMKYPLFFKSLSECLDPNDTEASRIAFFLEELDKLLRNLEQERKEAEEFLKLEDLSSRIKGLEGSTIHIAEPKRKLIYEGYLTIIPCSNQQQLLLSKMSSSTISFASTAETPKLRRRNSTFNISSRKHDRAYVFLFNDLIVCTRERSRKRSLAVDERGFAIMPSKGSYYGPSPDSLFEIIHSPGKLTMVNRHVTRETSPVSRRPSRKGSTFFQSLRRYGNRIIDEDASTDTLDPPSPLSLSQHSLSFLSPEVSQPSTEEHPLQFICSIATRNLTNITFEAETEELKNTWCDCLESVLKEHVQREDIIPQSIGQLTPIQIPDTAFSIESSSSPELLEFSITSDTSEDVRDMEVDMEHALYIQETEQSHYKHLRNEPLPSLINRLNSTFTRPTFNADDDDLERLQQEFFANQQKPAAKVIRKGDSSQQQNKRSVFAERLAKEKDTGMPTLEDVEYEPVMDPHPEPHVPVSKKMIDLTSMLGQVLGDITEHTVDKVTPPSLPEEMPNKPARGQKDGFPKPVHRSEFKRRLEAKRNNTKPPRPEAPPQVAASTPVKASSESLLDSSMYADENNRRIQEMSEQELEEARAEIMNTLSPESVAILMKGLKKKHTEPVENKKKVTFQEPESSKDEGQELLEMKNKYFSDVPIENEKLAWIDDRFLTNELKEQLQKEKEEDKSQASEIEKVYRKVRFDLQGNIINDHEDIPVHKGLHHHGDEPEKAGYTLAELFYLMRSQVPSQRAIVLSTVSRIITKAKHQQSDETWWKILRVFTGKEHAAPIYLRSALDDRHLIALVGAVKALAALVLDLEDDWEETLIAKAVDFNRFLGHIAHPVLPSGSRALERKGLNDKLSELVDRVRQQSGVADEGEKEDDAALAEQDLARALIKMNILPRIRYLIASENRSELIQGDPASVELLVRILVQLAEAGEDVCDSIEEEELIEPVVQWGIVKTQWPMTDDGNVFVYPSLAAVRLLTVLAQGSKHIAEEIVERMTSLLPFLVTNPDIACDSLKRRAYALQLETLKLLRVLASYGFIAPILESSQEPVMDWLRVVLDKKQRDTRLQGIRASAAIELLEVLLHAAADPHKTIPEHAIDWPQPTAYLPAITAILKYTQPGPLYESALGYMGAWATYIDLFKPELETVQQSWKTITQEEDAFIFSNSAASGGYTTHHIYRYIQFISAYASLHDHSLYGDLIKEAKERMVSAWDIVKNNSRKDMYGRYALWLWLKQCKKEDMQLSMAELESGIQSLHTGITETWMAQDFLQLCLSTQVVDESMRPFYFQIQTKDLEISKALFRYDGRPVKTLMYPQIEENKCEDSMLEMSAFIMSPIDAMYHLDKSKVAQKSKDDAATVVSKTFEIAARLFQEEVHHELTVVTLMKVFLIGDREGREAGVESEREIFWDDRVSKKISDLLDIHCRIKTSLSALENAWRRSSGYIRQAQVPFFQFYQSFIAQYASVSFGHHGFARLLVYLVTQIDVIDYRHLLFSHYHDILPTLKVGVNEVPQLSNVEIEQLSKAGLVLYK</sequence>
<proteinExistence type="inferred from homology"/>
<dbReference type="PANTHER" id="PTHR21483">
    <property type="entry name" value="RNA POLYMERASE II-ASSOCIATED PROTEIN 1"/>
    <property type="match status" value="1"/>
</dbReference>
<dbReference type="InterPro" id="IPR000219">
    <property type="entry name" value="DH_dom"/>
</dbReference>
<dbReference type="SUPFAM" id="SSF50729">
    <property type="entry name" value="PH domain-like"/>
    <property type="match status" value="1"/>
</dbReference>
<evidence type="ECO:0000256" key="4">
    <source>
        <dbReference type="ARBA" id="ARBA00023242"/>
    </source>
</evidence>
<dbReference type="Pfam" id="PF00621">
    <property type="entry name" value="RhoGEF"/>
    <property type="match status" value="1"/>
</dbReference>
<evidence type="ECO:0000256" key="5">
    <source>
        <dbReference type="SAM" id="Coils"/>
    </source>
</evidence>
<dbReference type="Gene3D" id="2.30.29.30">
    <property type="entry name" value="Pleckstrin-homology domain (PH domain)/Phosphotyrosine-binding domain (PTB)"/>
    <property type="match status" value="1"/>
</dbReference>
<dbReference type="Pfam" id="PF08620">
    <property type="entry name" value="RPAP1_C"/>
    <property type="match status" value="1"/>
</dbReference>
<accession>A0A1X0SAP9</accession>
<dbReference type="PANTHER" id="PTHR21483:SF18">
    <property type="entry name" value="RNA POLYMERASE II-ASSOCIATED PROTEIN 1"/>
    <property type="match status" value="1"/>
</dbReference>
<evidence type="ECO:0000256" key="3">
    <source>
        <dbReference type="ARBA" id="ARBA00023163"/>
    </source>
</evidence>
<dbReference type="SMART" id="SM00325">
    <property type="entry name" value="RhoGEF"/>
    <property type="match status" value="1"/>
</dbReference>
<dbReference type="VEuPathDB" id="FungiDB:BCV72DRAFT_248438"/>
<feature type="region of interest" description="Disordered" evidence="6">
    <location>
        <begin position="706"/>
        <end position="731"/>
    </location>
</feature>